<protein>
    <submittedName>
        <fullName evidence="1">O-succinylbenzoate synthase</fullName>
        <ecNumber evidence="1">4.2.1.113</ecNumber>
    </submittedName>
</protein>
<sequence length="41" mass="4829">MFQVDANSAYTLADVALFKRMDDYNLSLIEQPRGYEDIYDH</sequence>
<comment type="caution">
    <text evidence="1">The sequence shown here is derived from an EMBL/GenBank/DDBJ whole genome shotgun (WGS) entry which is preliminary data.</text>
</comment>
<name>A0A645J423_9ZZZZ</name>
<gene>
    <name evidence="1" type="primary">menC_9</name>
    <name evidence="1" type="ORF">SDC9_206086</name>
</gene>
<dbReference type="Gene3D" id="3.20.20.120">
    <property type="entry name" value="Enolase-like C-terminal domain"/>
    <property type="match status" value="1"/>
</dbReference>
<dbReference type="EC" id="4.2.1.113" evidence="1"/>
<evidence type="ECO:0000313" key="1">
    <source>
        <dbReference type="EMBL" id="MPN58381.1"/>
    </source>
</evidence>
<dbReference type="GO" id="GO:0043748">
    <property type="term" value="F:O-succinylbenzoate synthase activity"/>
    <property type="evidence" value="ECO:0007669"/>
    <property type="project" value="UniProtKB-EC"/>
</dbReference>
<dbReference type="AlphaFoldDB" id="A0A645J423"/>
<reference evidence="1" key="1">
    <citation type="submission" date="2019-08" db="EMBL/GenBank/DDBJ databases">
        <authorList>
            <person name="Kucharzyk K."/>
            <person name="Murdoch R.W."/>
            <person name="Higgins S."/>
            <person name="Loffler F."/>
        </authorList>
    </citation>
    <scope>NUCLEOTIDE SEQUENCE</scope>
</reference>
<proteinExistence type="predicted"/>
<dbReference type="InterPro" id="IPR036849">
    <property type="entry name" value="Enolase-like_C_sf"/>
</dbReference>
<dbReference type="SUPFAM" id="SSF51604">
    <property type="entry name" value="Enolase C-terminal domain-like"/>
    <property type="match status" value="1"/>
</dbReference>
<dbReference type="EMBL" id="VSSQ01131011">
    <property type="protein sequence ID" value="MPN58381.1"/>
    <property type="molecule type" value="Genomic_DNA"/>
</dbReference>
<organism evidence="1">
    <name type="scientific">bioreactor metagenome</name>
    <dbReference type="NCBI Taxonomy" id="1076179"/>
    <lineage>
        <taxon>unclassified sequences</taxon>
        <taxon>metagenomes</taxon>
        <taxon>ecological metagenomes</taxon>
    </lineage>
</organism>
<accession>A0A645J423</accession>
<keyword evidence="1" id="KW-0456">Lyase</keyword>